<feature type="domain" description="VOC" evidence="1">
    <location>
        <begin position="4"/>
        <end position="110"/>
    </location>
</feature>
<reference evidence="2 3" key="1">
    <citation type="submission" date="2019-05" db="EMBL/GenBank/DDBJ databases">
        <title>Draft genome sequence of Actinomadura sp. 14C53.</title>
        <authorList>
            <person name="Saricaoglu S."/>
            <person name="Isik K."/>
        </authorList>
    </citation>
    <scope>NUCLEOTIDE SEQUENCE [LARGE SCALE GENOMIC DNA]</scope>
    <source>
        <strain evidence="2 3">14C53</strain>
    </source>
</reference>
<name>A0A5C4J373_9ACTN</name>
<dbReference type="EMBL" id="VCKW01000233">
    <property type="protein sequence ID" value="TMQ91140.1"/>
    <property type="molecule type" value="Genomic_DNA"/>
</dbReference>
<dbReference type="InterPro" id="IPR052164">
    <property type="entry name" value="Anthracycline_SecMetBiosynth"/>
</dbReference>
<dbReference type="PANTHER" id="PTHR33993">
    <property type="entry name" value="GLYOXALASE-RELATED"/>
    <property type="match status" value="1"/>
</dbReference>
<accession>A0A5C4J373</accession>
<dbReference type="SUPFAM" id="SSF54593">
    <property type="entry name" value="Glyoxalase/Bleomycin resistance protein/Dihydroxybiphenyl dioxygenase"/>
    <property type="match status" value="1"/>
</dbReference>
<dbReference type="InterPro" id="IPR029068">
    <property type="entry name" value="Glyas_Bleomycin-R_OHBP_Dase"/>
</dbReference>
<sequence length="111" mass="11826">MNEGVKTIIYPVQDLAKAKTLYGRLLGVEPTADAAYYVGYDLGDQHIGLDPNGHRHGPTAYHHVDDIEGTMTALLEAGAETVQDVKNVGGGKRIAVLKDPDGNIIGLTQNS</sequence>
<dbReference type="InterPro" id="IPR037523">
    <property type="entry name" value="VOC_core"/>
</dbReference>
<dbReference type="OrthoDB" id="4565236at2"/>
<keyword evidence="3" id="KW-1185">Reference proteome</keyword>
<protein>
    <submittedName>
        <fullName evidence="2">Glyoxalase</fullName>
    </submittedName>
</protein>
<proteinExistence type="predicted"/>
<dbReference type="InterPro" id="IPR004360">
    <property type="entry name" value="Glyas_Fos-R_dOase_dom"/>
</dbReference>
<gene>
    <name evidence="2" type="ORF">ETD83_32280</name>
</gene>
<dbReference type="PROSITE" id="PS51819">
    <property type="entry name" value="VOC"/>
    <property type="match status" value="1"/>
</dbReference>
<dbReference type="AlphaFoldDB" id="A0A5C4J373"/>
<dbReference type="Proteomes" id="UP000309174">
    <property type="component" value="Unassembled WGS sequence"/>
</dbReference>
<organism evidence="2 3">
    <name type="scientific">Actinomadura soli</name>
    <dbReference type="NCBI Taxonomy" id="2508997"/>
    <lineage>
        <taxon>Bacteria</taxon>
        <taxon>Bacillati</taxon>
        <taxon>Actinomycetota</taxon>
        <taxon>Actinomycetes</taxon>
        <taxon>Streptosporangiales</taxon>
        <taxon>Thermomonosporaceae</taxon>
        <taxon>Actinomadura</taxon>
    </lineage>
</organism>
<evidence type="ECO:0000313" key="2">
    <source>
        <dbReference type="EMBL" id="TMQ91140.1"/>
    </source>
</evidence>
<dbReference type="Pfam" id="PF00903">
    <property type="entry name" value="Glyoxalase"/>
    <property type="match status" value="1"/>
</dbReference>
<dbReference type="Gene3D" id="3.10.180.10">
    <property type="entry name" value="2,3-Dihydroxybiphenyl 1,2-Dioxygenase, domain 1"/>
    <property type="match status" value="1"/>
</dbReference>
<evidence type="ECO:0000259" key="1">
    <source>
        <dbReference type="PROSITE" id="PS51819"/>
    </source>
</evidence>
<comment type="caution">
    <text evidence="2">The sequence shown here is derived from an EMBL/GenBank/DDBJ whole genome shotgun (WGS) entry which is preliminary data.</text>
</comment>
<dbReference type="RefSeq" id="WP_138648992.1">
    <property type="nucleotide sequence ID" value="NZ_VCKW01000233.1"/>
</dbReference>
<evidence type="ECO:0000313" key="3">
    <source>
        <dbReference type="Proteomes" id="UP000309174"/>
    </source>
</evidence>